<gene>
    <name evidence="6" type="ORF">GPECTOR_21g730</name>
</gene>
<evidence type="ECO:0000313" key="6">
    <source>
        <dbReference type="EMBL" id="KXZ49504.1"/>
    </source>
</evidence>
<dbReference type="PROSITE" id="PS51352">
    <property type="entry name" value="THIOREDOXIN_2"/>
    <property type="match status" value="1"/>
</dbReference>
<keyword evidence="7" id="KW-1185">Reference proteome</keyword>
<dbReference type="InterPro" id="IPR036249">
    <property type="entry name" value="Thioredoxin-like_sf"/>
</dbReference>
<organism evidence="6 7">
    <name type="scientific">Gonium pectorale</name>
    <name type="common">Green alga</name>
    <dbReference type="NCBI Taxonomy" id="33097"/>
    <lineage>
        <taxon>Eukaryota</taxon>
        <taxon>Viridiplantae</taxon>
        <taxon>Chlorophyta</taxon>
        <taxon>core chlorophytes</taxon>
        <taxon>Chlorophyceae</taxon>
        <taxon>CS clade</taxon>
        <taxon>Chlamydomonadales</taxon>
        <taxon>Volvocaceae</taxon>
        <taxon>Gonium</taxon>
    </lineage>
</organism>
<sequence>MSRVIHVHSEAEWAKVKGEGKPMIVDFTAQWCGPCQRVAPKYDELSNKYPDVQFVKVDVDELNDVAAECGVTAMPTFIGFSGGKEEGRITGADIAKLEALLEKLSGKQ</sequence>
<reference evidence="7" key="1">
    <citation type="journal article" date="2016" name="Nat. Commun.">
        <title>The Gonium pectorale genome demonstrates co-option of cell cycle regulation during the evolution of multicellularity.</title>
        <authorList>
            <person name="Hanschen E.R."/>
            <person name="Marriage T.N."/>
            <person name="Ferris P.J."/>
            <person name="Hamaji T."/>
            <person name="Toyoda A."/>
            <person name="Fujiyama A."/>
            <person name="Neme R."/>
            <person name="Noguchi H."/>
            <person name="Minakuchi Y."/>
            <person name="Suzuki M."/>
            <person name="Kawai-Toyooka H."/>
            <person name="Smith D.R."/>
            <person name="Sparks H."/>
            <person name="Anderson J."/>
            <person name="Bakaric R."/>
            <person name="Luria V."/>
            <person name="Karger A."/>
            <person name="Kirschner M.W."/>
            <person name="Durand P.M."/>
            <person name="Michod R.E."/>
            <person name="Nozaki H."/>
            <person name="Olson B.J."/>
        </authorList>
    </citation>
    <scope>NUCLEOTIDE SEQUENCE [LARGE SCALE GENOMIC DNA]</scope>
    <source>
        <strain evidence="7">NIES-2863</strain>
    </source>
</reference>
<evidence type="ECO:0000313" key="7">
    <source>
        <dbReference type="Proteomes" id="UP000075714"/>
    </source>
</evidence>
<dbReference type="CDD" id="cd02947">
    <property type="entry name" value="TRX_family"/>
    <property type="match status" value="1"/>
</dbReference>
<dbReference type="PIRSF" id="PIRSF000077">
    <property type="entry name" value="Thioredoxin"/>
    <property type="match status" value="1"/>
</dbReference>
<dbReference type="SUPFAM" id="SSF52833">
    <property type="entry name" value="Thioredoxin-like"/>
    <property type="match status" value="1"/>
</dbReference>
<dbReference type="PROSITE" id="PS00194">
    <property type="entry name" value="THIOREDOXIN_1"/>
    <property type="match status" value="1"/>
</dbReference>
<feature type="site" description="Contributes to redox potential value" evidence="3">
    <location>
        <position position="33"/>
    </location>
</feature>
<evidence type="ECO:0000256" key="1">
    <source>
        <dbReference type="ARBA" id="ARBA00023157"/>
    </source>
</evidence>
<dbReference type="InterPro" id="IPR017937">
    <property type="entry name" value="Thioredoxin_CS"/>
</dbReference>
<protein>
    <recommendedName>
        <fullName evidence="2">Thioredoxin</fullName>
    </recommendedName>
</protein>
<comment type="caution">
    <text evidence="6">The sequence shown here is derived from an EMBL/GenBank/DDBJ whole genome shotgun (WGS) entry which is preliminary data.</text>
</comment>
<dbReference type="Proteomes" id="UP000075714">
    <property type="component" value="Unassembled WGS sequence"/>
</dbReference>
<dbReference type="FunFam" id="3.40.30.10:FF:000245">
    <property type="entry name" value="Thioredoxin"/>
    <property type="match status" value="1"/>
</dbReference>
<feature type="site" description="Contributes to redox potential value" evidence="3">
    <location>
        <position position="34"/>
    </location>
</feature>
<proteinExistence type="inferred from homology"/>
<evidence type="ECO:0000256" key="2">
    <source>
        <dbReference type="PIRNR" id="PIRNR000077"/>
    </source>
</evidence>
<dbReference type="InterPro" id="IPR005746">
    <property type="entry name" value="Thioredoxin"/>
</dbReference>
<evidence type="ECO:0000259" key="5">
    <source>
        <dbReference type="PROSITE" id="PS51352"/>
    </source>
</evidence>
<evidence type="ECO:0000256" key="3">
    <source>
        <dbReference type="PIRSR" id="PIRSR000077-1"/>
    </source>
</evidence>
<feature type="active site" description="Nucleophile" evidence="3">
    <location>
        <position position="32"/>
    </location>
</feature>
<keyword evidence="4" id="KW-0676">Redox-active center</keyword>
<dbReference type="InterPro" id="IPR013766">
    <property type="entry name" value="Thioredoxin_domain"/>
</dbReference>
<name>A0A150GI49_GONPE</name>
<feature type="disulfide bond" description="Redox-active" evidence="4">
    <location>
        <begin position="32"/>
        <end position="35"/>
    </location>
</feature>
<feature type="site" description="Deprotonates C-terminal active site Cys" evidence="3">
    <location>
        <position position="26"/>
    </location>
</feature>
<comment type="similarity">
    <text evidence="2">Belongs to the thioredoxin family.</text>
</comment>
<dbReference type="GO" id="GO:0015035">
    <property type="term" value="F:protein-disulfide reductase activity"/>
    <property type="evidence" value="ECO:0007669"/>
    <property type="project" value="InterPro"/>
</dbReference>
<dbReference type="Pfam" id="PF00085">
    <property type="entry name" value="Thioredoxin"/>
    <property type="match status" value="1"/>
</dbReference>
<feature type="domain" description="Thioredoxin" evidence="5">
    <location>
        <begin position="1"/>
        <end position="106"/>
    </location>
</feature>
<dbReference type="Gene3D" id="3.40.30.10">
    <property type="entry name" value="Glutaredoxin"/>
    <property type="match status" value="1"/>
</dbReference>
<dbReference type="PRINTS" id="PR00421">
    <property type="entry name" value="THIOREDOXIN"/>
</dbReference>
<dbReference type="STRING" id="33097.A0A150GI49"/>
<evidence type="ECO:0000256" key="4">
    <source>
        <dbReference type="PIRSR" id="PIRSR000077-4"/>
    </source>
</evidence>
<dbReference type="PANTHER" id="PTHR46115">
    <property type="entry name" value="THIOREDOXIN-LIKE PROTEIN 1"/>
    <property type="match status" value="1"/>
</dbReference>
<feature type="active site" description="Nucleophile" evidence="3">
    <location>
        <position position="35"/>
    </location>
</feature>
<accession>A0A150GI49</accession>
<dbReference type="EMBL" id="LSYV01000022">
    <property type="protein sequence ID" value="KXZ49504.1"/>
    <property type="molecule type" value="Genomic_DNA"/>
</dbReference>
<dbReference type="AlphaFoldDB" id="A0A150GI49"/>
<keyword evidence="1 4" id="KW-1015">Disulfide bond</keyword>
<dbReference type="OrthoDB" id="2121326at2759"/>